<accession>A0AAI8YRK4</accession>
<feature type="region of interest" description="Disordered" evidence="1">
    <location>
        <begin position="254"/>
        <end position="296"/>
    </location>
</feature>
<dbReference type="EMBL" id="CAVMBE010000002">
    <property type="protein sequence ID" value="CAK3779714.1"/>
    <property type="molecule type" value="Genomic_DNA"/>
</dbReference>
<feature type="compositionally biased region" description="Low complexity" evidence="1">
    <location>
        <begin position="147"/>
        <end position="165"/>
    </location>
</feature>
<feature type="compositionally biased region" description="Low complexity" evidence="1">
    <location>
        <begin position="63"/>
        <end position="77"/>
    </location>
</feature>
<feature type="region of interest" description="Disordered" evidence="1">
    <location>
        <begin position="147"/>
        <end position="169"/>
    </location>
</feature>
<feature type="compositionally biased region" description="Low complexity" evidence="1">
    <location>
        <begin position="26"/>
        <end position="40"/>
    </location>
</feature>
<comment type="caution">
    <text evidence="2">The sequence shown here is derived from an EMBL/GenBank/DDBJ whole genome shotgun (WGS) entry which is preliminary data.</text>
</comment>
<proteinExistence type="predicted"/>
<reference evidence="2" key="1">
    <citation type="submission" date="2023-11" db="EMBL/GenBank/DDBJ databases">
        <authorList>
            <person name="Alioto T."/>
            <person name="Alioto T."/>
            <person name="Gomez Garrido J."/>
        </authorList>
    </citation>
    <scope>NUCLEOTIDE SEQUENCE</scope>
</reference>
<organism evidence="2 3">
    <name type="scientific">Lecanosticta acicola</name>
    <dbReference type="NCBI Taxonomy" id="111012"/>
    <lineage>
        <taxon>Eukaryota</taxon>
        <taxon>Fungi</taxon>
        <taxon>Dikarya</taxon>
        <taxon>Ascomycota</taxon>
        <taxon>Pezizomycotina</taxon>
        <taxon>Dothideomycetes</taxon>
        <taxon>Dothideomycetidae</taxon>
        <taxon>Mycosphaerellales</taxon>
        <taxon>Mycosphaerellaceae</taxon>
        <taxon>Lecanosticta</taxon>
    </lineage>
</organism>
<gene>
    <name evidence="2" type="ORF">LECACI_7A000552</name>
</gene>
<dbReference type="Proteomes" id="UP001296104">
    <property type="component" value="Unassembled WGS sequence"/>
</dbReference>
<keyword evidence="3" id="KW-1185">Reference proteome</keyword>
<sequence length="339" mass="36262">MPILDMGEMNIPEFDDGDFYSWDNAAHASPSSISPALPKPNETPDAGMQDGSGGEGYFGTQEASSTGSSSASASASSRNESEGTAIDDLIAQVTAVNTRASRATRQLHRNSGRSLPLMVNSPEINEAFETANALVQIVNNIPLARFTSSSSSSSSSSPTTTTSPPGDERDFHHATGYGLIFLALASHQHVLALFRAICASIQRLVGFVAGASEPQRALQPAIHGDEASYAQFVMVLQLIMHLVNRLDRSLQIASEKSHASSHPATAERLPSITHLPVQEPTPDAEGEQGSSEGVGVGPPAAARFVDFAQDLMRKLPSEHERLRRVIQRLQTHMEERLNA</sequence>
<evidence type="ECO:0000313" key="2">
    <source>
        <dbReference type="EMBL" id="CAK3779714.1"/>
    </source>
</evidence>
<evidence type="ECO:0000313" key="3">
    <source>
        <dbReference type="Proteomes" id="UP001296104"/>
    </source>
</evidence>
<name>A0AAI8YRK4_9PEZI</name>
<evidence type="ECO:0000256" key="1">
    <source>
        <dbReference type="SAM" id="MobiDB-lite"/>
    </source>
</evidence>
<feature type="region of interest" description="Disordered" evidence="1">
    <location>
        <begin position="26"/>
        <end position="86"/>
    </location>
</feature>
<protein>
    <submittedName>
        <fullName evidence="2">Uncharacterized protein</fullName>
    </submittedName>
</protein>
<dbReference type="AlphaFoldDB" id="A0AAI8YRK4"/>